<feature type="chain" id="PRO_5002534172" description="DUF8173 domain-containing protein" evidence="2">
    <location>
        <begin position="23"/>
        <end position="375"/>
    </location>
</feature>
<dbReference type="PATRIC" id="fig|1619033.3.peg.236"/>
<dbReference type="InterPro" id="IPR058486">
    <property type="entry name" value="DUF8173"/>
</dbReference>
<accession>A0A0G0QKS5</accession>
<comment type="caution">
    <text evidence="4">The sequence shown here is derived from an EMBL/GenBank/DDBJ whole genome shotgun (WGS) entry which is preliminary data.</text>
</comment>
<dbReference type="SUPFAM" id="SSF51161">
    <property type="entry name" value="Trimeric LpxA-like enzymes"/>
    <property type="match status" value="1"/>
</dbReference>
<protein>
    <recommendedName>
        <fullName evidence="3">DUF8173 domain-containing protein</fullName>
    </recommendedName>
</protein>
<evidence type="ECO:0000256" key="1">
    <source>
        <dbReference type="SAM" id="Phobius"/>
    </source>
</evidence>
<gene>
    <name evidence="4" type="ORF">UT75_C0002G0061</name>
</gene>
<keyword evidence="2" id="KW-0732">Signal</keyword>
<reference evidence="4 5" key="1">
    <citation type="journal article" date="2015" name="Nature">
        <title>rRNA introns, odd ribosomes, and small enigmatic genomes across a large radiation of phyla.</title>
        <authorList>
            <person name="Brown C.T."/>
            <person name="Hug L.A."/>
            <person name="Thomas B.C."/>
            <person name="Sharon I."/>
            <person name="Castelle C.J."/>
            <person name="Singh A."/>
            <person name="Wilkins M.J."/>
            <person name="Williams K.H."/>
            <person name="Banfield J.F."/>
        </authorList>
    </citation>
    <scope>NUCLEOTIDE SEQUENCE [LARGE SCALE GENOMIC DNA]</scope>
</reference>
<dbReference type="Pfam" id="PF26514">
    <property type="entry name" value="DUF8173"/>
    <property type="match status" value="1"/>
</dbReference>
<feature type="domain" description="DUF8173" evidence="3">
    <location>
        <begin position="225"/>
        <end position="364"/>
    </location>
</feature>
<name>A0A0G0QKS5_9BACT</name>
<dbReference type="Proteomes" id="UP000034072">
    <property type="component" value="Unassembled WGS sequence"/>
</dbReference>
<keyword evidence="1" id="KW-1133">Transmembrane helix</keyword>
<keyword evidence="1" id="KW-0472">Membrane</keyword>
<feature type="transmembrane region" description="Helical" evidence="1">
    <location>
        <begin position="264"/>
        <end position="283"/>
    </location>
</feature>
<evidence type="ECO:0000259" key="3">
    <source>
        <dbReference type="Pfam" id="PF26514"/>
    </source>
</evidence>
<feature type="transmembrane region" description="Helical" evidence="1">
    <location>
        <begin position="289"/>
        <end position="314"/>
    </location>
</feature>
<organism evidence="4 5">
    <name type="scientific">Candidatus Yanofskybacteria bacterium GW2011_GWE2_40_11</name>
    <dbReference type="NCBI Taxonomy" id="1619033"/>
    <lineage>
        <taxon>Bacteria</taxon>
        <taxon>Candidatus Yanofskyibacteriota</taxon>
    </lineage>
</organism>
<feature type="transmembrane region" description="Helical" evidence="1">
    <location>
        <begin position="220"/>
        <end position="243"/>
    </location>
</feature>
<sequence>MNKQKIILFVAMALLLPAVALGATFTSGSNPTVGSSEIVSDDLYIAGSSVSVTGTIIGDLFAAGQSVLISNQVSQDLFSAGNNVVITANVDDDVKIIGNTVFIQGNVGGDAMIGGNQITVSGGQVGGDLLLGGNSINVEASVRGKARIAGALVYINSTVTGDIIVDATQLKLGPKAVISGNLTYRSPNEMSRDSEAKILGTVSYESKAMRNESRPIKAFISFWLIMKALMMIVLVFLMGIMFRRYSVEAVETAFKSPWAALGKGFVTVIILPVISILLLVTVVGIPLGILGIISIVALSILSCALTPIFIGSLLYKWLTKKTNFDVSWKTMLIGVAAYIILWFIPFVGYAVISLFSLTAIGTAVSLKLRMIKELR</sequence>
<feature type="signal peptide" evidence="2">
    <location>
        <begin position="1"/>
        <end position="22"/>
    </location>
</feature>
<dbReference type="AlphaFoldDB" id="A0A0G0QKS5"/>
<keyword evidence="1" id="KW-0812">Transmembrane</keyword>
<proteinExistence type="predicted"/>
<evidence type="ECO:0000313" key="5">
    <source>
        <dbReference type="Proteomes" id="UP000034072"/>
    </source>
</evidence>
<evidence type="ECO:0000313" key="4">
    <source>
        <dbReference type="EMBL" id="KKR41024.1"/>
    </source>
</evidence>
<evidence type="ECO:0000256" key="2">
    <source>
        <dbReference type="SAM" id="SignalP"/>
    </source>
</evidence>
<dbReference type="InterPro" id="IPR011004">
    <property type="entry name" value="Trimer_LpxA-like_sf"/>
</dbReference>
<dbReference type="EMBL" id="LBXZ01000002">
    <property type="protein sequence ID" value="KKR41024.1"/>
    <property type="molecule type" value="Genomic_DNA"/>
</dbReference>